<sequence length="116" mass="12958">MGSGKNPEIGKVSEELISHCPPEAEVFFYSICKPCFRCDRSLLQDASDSSCLTQWVEWESNVEQASCLFPNAMKQASNVEWASNVEPASCRFPNAMERASNVEPASCRLQFSENQD</sequence>
<gene>
    <name evidence="1" type="ORF">BJP34_20690</name>
</gene>
<dbReference type="STRING" id="1458985.BJP34_20690"/>
<protein>
    <submittedName>
        <fullName evidence="1">Uncharacterized protein</fullName>
    </submittedName>
</protein>
<accession>A0A1D8TV69</accession>
<proteinExistence type="predicted"/>
<dbReference type="AlphaFoldDB" id="A0A1D8TV69"/>
<dbReference type="EMBL" id="CP017599">
    <property type="protein sequence ID" value="AOX01537.1"/>
    <property type="molecule type" value="Genomic_DNA"/>
</dbReference>
<evidence type="ECO:0000313" key="1">
    <source>
        <dbReference type="EMBL" id="AOX01537.1"/>
    </source>
</evidence>
<name>A0A1D8TV69_9CYAN</name>
<dbReference type="KEGG" id="mpro:BJP34_20690"/>
<dbReference type="Proteomes" id="UP000177870">
    <property type="component" value="Chromosome"/>
</dbReference>
<organism evidence="1 2">
    <name type="scientific">Moorena producens PAL-8-15-08-1</name>
    <dbReference type="NCBI Taxonomy" id="1458985"/>
    <lineage>
        <taxon>Bacteria</taxon>
        <taxon>Bacillati</taxon>
        <taxon>Cyanobacteriota</taxon>
        <taxon>Cyanophyceae</taxon>
        <taxon>Coleofasciculales</taxon>
        <taxon>Coleofasciculaceae</taxon>
        <taxon>Moorena</taxon>
    </lineage>
</organism>
<evidence type="ECO:0000313" key="2">
    <source>
        <dbReference type="Proteomes" id="UP000177870"/>
    </source>
</evidence>
<reference evidence="2" key="1">
    <citation type="submission" date="2016-10" db="EMBL/GenBank/DDBJ databases">
        <title>Comparative genomics uncovers the prolific and rare metabolic potential of the cyanobacterial genus Moorea.</title>
        <authorList>
            <person name="Leao T."/>
            <person name="Castelao G."/>
            <person name="Korobeynikov A."/>
            <person name="Monroe E.A."/>
            <person name="Podell S."/>
            <person name="Glukhov E."/>
            <person name="Allen E."/>
            <person name="Gerwick W.H."/>
            <person name="Gerwick L."/>
        </authorList>
    </citation>
    <scope>NUCLEOTIDE SEQUENCE [LARGE SCALE GENOMIC DNA]</scope>
    <source>
        <strain evidence="2">PAL-8-15-08-1</strain>
    </source>
</reference>